<dbReference type="AlphaFoldDB" id="A0AA41QUF6"/>
<accession>A0AA41QUF6</accession>
<dbReference type="Gene3D" id="3.40.50.1820">
    <property type="entry name" value="alpha/beta hydrolase"/>
    <property type="match status" value="1"/>
</dbReference>
<protein>
    <submittedName>
        <fullName evidence="1">Uncharacterized protein</fullName>
    </submittedName>
</protein>
<dbReference type="SUPFAM" id="SSF53474">
    <property type="entry name" value="alpha/beta-Hydrolases"/>
    <property type="match status" value="1"/>
</dbReference>
<dbReference type="InterPro" id="IPR029058">
    <property type="entry name" value="AB_hydrolase_fold"/>
</dbReference>
<evidence type="ECO:0000313" key="1">
    <source>
        <dbReference type="EMBL" id="MCI4657208.1"/>
    </source>
</evidence>
<keyword evidence="2" id="KW-1185">Reference proteome</keyword>
<comment type="caution">
    <text evidence="1">The sequence shown here is derived from an EMBL/GenBank/DDBJ whole genome shotgun (WGS) entry which is preliminary data.</text>
</comment>
<dbReference type="Proteomes" id="UP001165341">
    <property type="component" value="Unassembled WGS sequence"/>
</dbReference>
<organism evidence="1 2">
    <name type="scientific">Cryobacterium zhongshanensis</name>
    <dbReference type="NCBI Taxonomy" id="2928153"/>
    <lineage>
        <taxon>Bacteria</taxon>
        <taxon>Bacillati</taxon>
        <taxon>Actinomycetota</taxon>
        <taxon>Actinomycetes</taxon>
        <taxon>Micrococcales</taxon>
        <taxon>Microbacteriaceae</taxon>
        <taxon>Cryobacterium</taxon>
    </lineage>
</organism>
<evidence type="ECO:0000313" key="2">
    <source>
        <dbReference type="Proteomes" id="UP001165341"/>
    </source>
</evidence>
<reference evidence="1" key="1">
    <citation type="submission" date="2022-03" db="EMBL/GenBank/DDBJ databases">
        <title>Cryobacterium sp. nov. strain ZS14-85, isolated from Antarctic soil.</title>
        <authorList>
            <person name="Li J."/>
            <person name="Niu G."/>
        </authorList>
    </citation>
    <scope>NUCLEOTIDE SEQUENCE</scope>
    <source>
        <strain evidence="1">ZS14-85</strain>
    </source>
</reference>
<dbReference type="RefSeq" id="WP_243011180.1">
    <property type="nucleotide sequence ID" value="NZ_JALGAR010000001.1"/>
</dbReference>
<name>A0AA41QUF6_9MICO</name>
<gene>
    <name evidence="1" type="ORF">MQH31_05205</name>
</gene>
<sequence>MTALIFVNLVVPTGTAHAASERPFGECPAVNYAPSCGIELQVGQDGSIGVAVDNSVGSYDGADDTLVGIVNNSLVPVSAITVTGPGSGLAGFDGDGLCAYSGCNYGPTDYEGPGTSFVTRSNLPDSAEVDFTPALAPGSTAYFSLEGALQSAQLTARTGAIQGKKSLIFVHGINEEAQSKTAFTEFPSIFSRVGNVVLEGFVYYEDVAQGNVANGLGACGSGLPLNVVEKAAAVGMPISGSHDFGSPNCDGSSSIGVNAIKLEEQIKKDFEDSGNQPVILVGYSMGGSIIRGMIAYSQLAGDHVAEKMIDSVSFIHGVQQGSPLANAGAIPPIRLWRAARNS</sequence>
<dbReference type="EMBL" id="JALGAR010000001">
    <property type="protein sequence ID" value="MCI4657208.1"/>
    <property type="molecule type" value="Genomic_DNA"/>
</dbReference>
<proteinExistence type="predicted"/>